<keyword evidence="2" id="KW-1185">Reference proteome</keyword>
<gene>
    <name evidence="1" type="ORF">K4H28_12640</name>
</gene>
<proteinExistence type="predicted"/>
<dbReference type="RefSeq" id="WP_221005511.1">
    <property type="nucleotide sequence ID" value="NZ_CP081150.1"/>
</dbReference>
<sequence>MQPNRRLSDFLPLKFANGNQVKQFSKPCVKCGTMLEAKQMEGVARLVEDHIAIAAEAKCHKCGEVFGVACVINPEKQVKRVVLPRLLFNWYLRVLPVQKGETAPQAMLNRSAFDVLPEARDAAEDAAEIARVNAARQQVKAQDIVRAEEAIGRFQDKAIPAWLLLDGNRFEFDRIAPNAQVGEGEYLLDGCLIYRAKA</sequence>
<evidence type="ECO:0000313" key="2">
    <source>
        <dbReference type="Proteomes" id="UP000825679"/>
    </source>
</evidence>
<reference evidence="1 2" key="1">
    <citation type="submission" date="2021-08" db="EMBL/GenBank/DDBJ databases">
        <title>complete genome sequencing of Deefgea sp. D25.</title>
        <authorList>
            <person name="Bae J.-W."/>
            <person name="Gim D.-H."/>
        </authorList>
    </citation>
    <scope>NUCLEOTIDE SEQUENCE [LARGE SCALE GENOMIC DNA]</scope>
    <source>
        <strain evidence="1 2">D25</strain>
    </source>
</reference>
<evidence type="ECO:0000313" key="1">
    <source>
        <dbReference type="EMBL" id="QZA77127.1"/>
    </source>
</evidence>
<dbReference type="EMBL" id="CP081150">
    <property type="protein sequence ID" value="QZA77127.1"/>
    <property type="molecule type" value="Genomic_DNA"/>
</dbReference>
<accession>A0ABX8Z3H6</accession>
<name>A0ABX8Z3H6_9NEIS</name>
<organism evidence="1 2">
    <name type="scientific">Deefgea tanakiae</name>
    <dbReference type="NCBI Taxonomy" id="2865840"/>
    <lineage>
        <taxon>Bacteria</taxon>
        <taxon>Pseudomonadati</taxon>
        <taxon>Pseudomonadota</taxon>
        <taxon>Betaproteobacteria</taxon>
        <taxon>Neisseriales</taxon>
        <taxon>Chitinibacteraceae</taxon>
        <taxon>Deefgea</taxon>
    </lineage>
</organism>
<dbReference type="Proteomes" id="UP000825679">
    <property type="component" value="Chromosome"/>
</dbReference>
<protein>
    <submittedName>
        <fullName evidence="1">Uncharacterized protein</fullName>
    </submittedName>
</protein>